<dbReference type="Proteomes" id="UP000586918">
    <property type="component" value="Unassembled WGS sequence"/>
</dbReference>
<keyword evidence="2" id="KW-1185">Reference proteome</keyword>
<evidence type="ECO:0008006" key="3">
    <source>
        <dbReference type="Google" id="ProtNLM"/>
    </source>
</evidence>
<dbReference type="SUPFAM" id="SSF55718">
    <property type="entry name" value="SCP-like"/>
    <property type="match status" value="1"/>
</dbReference>
<organism evidence="1 2">
    <name type="scientific">Pseudonocardia bannensis</name>
    <dbReference type="NCBI Taxonomy" id="630973"/>
    <lineage>
        <taxon>Bacteria</taxon>
        <taxon>Bacillati</taxon>
        <taxon>Actinomycetota</taxon>
        <taxon>Actinomycetes</taxon>
        <taxon>Pseudonocardiales</taxon>
        <taxon>Pseudonocardiaceae</taxon>
        <taxon>Pseudonocardia</taxon>
    </lineage>
</organism>
<dbReference type="InterPro" id="IPR036527">
    <property type="entry name" value="SCP2_sterol-bd_dom_sf"/>
</dbReference>
<reference evidence="1 2" key="1">
    <citation type="submission" date="2020-04" db="EMBL/GenBank/DDBJ databases">
        <authorList>
            <person name="Klaysubun C."/>
            <person name="Duangmal K."/>
            <person name="Lipun K."/>
        </authorList>
    </citation>
    <scope>NUCLEOTIDE SEQUENCE [LARGE SCALE GENOMIC DNA]</scope>
    <source>
        <strain evidence="1 2">DSM 45300</strain>
    </source>
</reference>
<dbReference type="Gene3D" id="3.30.1050.10">
    <property type="entry name" value="SCP2 sterol-binding domain"/>
    <property type="match status" value="1"/>
</dbReference>
<gene>
    <name evidence="1" type="ORF">HF519_05555</name>
</gene>
<name>A0A848DES0_9PSEU</name>
<dbReference type="EMBL" id="JAAXKZ010000012">
    <property type="protein sequence ID" value="NMH91065.1"/>
    <property type="molecule type" value="Genomic_DNA"/>
</dbReference>
<dbReference type="AlphaFoldDB" id="A0A848DES0"/>
<evidence type="ECO:0000313" key="1">
    <source>
        <dbReference type="EMBL" id="NMH91065.1"/>
    </source>
</evidence>
<sequence length="137" mass="15977">MSQEAKVSGSYEYLPRPEVVGKEYLRDILEQYYFHKWNTNKDTVAAVKKWRDWPLVVRMPDVKEDFTVLIDEGSVLSVESGLPERPRILATMLADTMQRIYYDETTAAIESIAGRIKIRGNETERRRMLAAISYLTW</sequence>
<proteinExistence type="predicted"/>
<accession>A0A848DES0</accession>
<protein>
    <recommendedName>
        <fullName evidence="3">SCP2 domain-containing protein</fullName>
    </recommendedName>
</protein>
<evidence type="ECO:0000313" key="2">
    <source>
        <dbReference type="Proteomes" id="UP000586918"/>
    </source>
</evidence>
<comment type="caution">
    <text evidence="1">The sequence shown here is derived from an EMBL/GenBank/DDBJ whole genome shotgun (WGS) entry which is preliminary data.</text>
</comment>